<protein>
    <submittedName>
        <fullName evidence="1">Uncharacterized protein</fullName>
    </submittedName>
</protein>
<name>A0AAI8HPT0_9BACI</name>
<gene>
    <name evidence="1" type="ORF">CWD84_14320</name>
</gene>
<evidence type="ECO:0000313" key="1">
    <source>
        <dbReference type="EMBL" id="AUJ77919.1"/>
    </source>
</evidence>
<dbReference type="KEGG" id="bsia:CWD84_14320"/>
<dbReference type="Proteomes" id="UP000234366">
    <property type="component" value="Chromosome"/>
</dbReference>
<dbReference type="AlphaFoldDB" id="A0AAI8HPT0"/>
<reference evidence="1 2" key="1">
    <citation type="submission" date="2017-11" db="EMBL/GenBank/DDBJ databases">
        <title>Genome sequence and genome mining of multiple bioactive secondary metabolites from a deep sea-derived Bacillus siamensis SCSIO 05746.</title>
        <authorList>
            <person name="Pan H.-Q."/>
            <person name="Ju J.-H."/>
        </authorList>
    </citation>
    <scope>NUCLEOTIDE SEQUENCE [LARGE SCALE GENOMIC DNA]</scope>
    <source>
        <strain evidence="1 2">SCSIO 05746</strain>
    </source>
</reference>
<accession>A0AAI8HPT0</accession>
<sequence>MAFSRWIFNKKINGKTVFSNSLKLFSECHTPFINDFSLFEPPLSDICEKEPFYAQEGIKKLGGGSAKLFRILI</sequence>
<keyword evidence="2" id="KW-1185">Reference proteome</keyword>
<proteinExistence type="predicted"/>
<dbReference type="EMBL" id="CP025001">
    <property type="protein sequence ID" value="AUJ77919.1"/>
    <property type="molecule type" value="Genomic_DNA"/>
</dbReference>
<organism evidence="1 2">
    <name type="scientific">Bacillus siamensis</name>
    <dbReference type="NCBI Taxonomy" id="659243"/>
    <lineage>
        <taxon>Bacteria</taxon>
        <taxon>Bacillati</taxon>
        <taxon>Bacillota</taxon>
        <taxon>Bacilli</taxon>
        <taxon>Bacillales</taxon>
        <taxon>Bacillaceae</taxon>
        <taxon>Bacillus</taxon>
        <taxon>Bacillus amyloliquefaciens group</taxon>
    </lineage>
</organism>
<evidence type="ECO:0000313" key="2">
    <source>
        <dbReference type="Proteomes" id="UP000234366"/>
    </source>
</evidence>